<dbReference type="GO" id="GO:0031261">
    <property type="term" value="C:DNA replication preinitiation complex"/>
    <property type="evidence" value="ECO:0007669"/>
    <property type="project" value="TreeGrafter"/>
</dbReference>
<keyword evidence="4" id="KW-1185">Reference proteome</keyword>
<dbReference type="Proteomes" id="UP000184330">
    <property type="component" value="Unassembled WGS sequence"/>
</dbReference>
<evidence type="ECO:0000259" key="2">
    <source>
        <dbReference type="Pfam" id="PF08639"/>
    </source>
</evidence>
<sequence>MFGQSEHRVSDAETASVRTRPLTPVSDNSGNGPFGSKKRKRDGSTMDDLLKDKFVVKPYPSKGPSKQQTLQPLMLLPRSHLPLSSLDIAASAKALAQSRLFEAHVKILELEERMGTQPMVLIARLDDARTLYAVERESRGLYVLCQLGSWVNLHELKAAAVASKQEFPKRPVSLVEEPSLPTITPEISKFNKKKRLAIEAIQSMVKRPTSNLLTESPSDSPSVPPEGVPAIESQAPEHTNVEPPVDDVISPPTATEIFENASLAYFAKGPLSRARAAFHMDFDSTLDLKDHVTFLESLIMSSTLIDKKYRDGVPVCISLLDVQDHSEDNADQATAKTKKRRSSKKFKPGKNGLYPTEETLIRKWWDSHDDDADSGAPGDSREERTKNRISQLRIRETQLQMIVILELLALQPLTSNSEGLGGNLPLALPTTEPTDVKQKPVKSKKPDHLTMLIDVHIDRLCIWQSLALEATKAPISEPQIVNEKMDDPATRANHSDNILRDFCVEVIAPFFSSRLPDRCAAINRKLGGPVIASPPKPRLSKSASFSGAPSRPGAATKRPVPAKPRQSLKRVLTDDRERRSMSRGPNRAISLMRSATMPSVPGMKREVSEAPSLSSIPTVDSQTFEAKRGGLLTSKQFSRREIDLTALVPKTNTKAEKQAAIEAELKEAISALKKPNRELAGKSIVETAEKRSASSRKSKKPIRNPLFQTVQISATPKANRQKDMFVKPQFSSAERTIDDSMVIPLSSFPKIPQPVSRSSGGMSSRNPFLSSVQATPTRKSVPAFSRLSGNIGGFSEYFPPSSPLQARRSSTQLFTTVPDSAIKKPSTTCGIADTPIKGIADTPVKGMSGHGHPIALESSSNKENFRLESEVKKVSNQNEHHDVTNEVSIYKSLGWDDADDIDELA</sequence>
<name>A0A1L7X796_9HELO</name>
<feature type="region of interest" description="Disordered" evidence="1">
    <location>
        <begin position="368"/>
        <end position="387"/>
    </location>
</feature>
<dbReference type="Pfam" id="PF08639">
    <property type="entry name" value="Sld3_STD"/>
    <property type="match status" value="1"/>
</dbReference>
<feature type="region of interest" description="Disordered" evidence="1">
    <location>
        <begin position="527"/>
        <end position="585"/>
    </location>
</feature>
<dbReference type="InterPro" id="IPR042511">
    <property type="entry name" value="Sld3"/>
</dbReference>
<proteinExistence type="predicted"/>
<feature type="region of interest" description="Disordered" evidence="1">
    <location>
        <begin position="326"/>
        <end position="354"/>
    </location>
</feature>
<dbReference type="GO" id="GO:0006270">
    <property type="term" value="P:DNA replication initiation"/>
    <property type="evidence" value="ECO:0007669"/>
    <property type="project" value="InterPro"/>
</dbReference>
<feature type="domain" description="DNA replication regulator Sld3 C-terminal" evidence="2">
    <location>
        <begin position="260"/>
        <end position="778"/>
    </location>
</feature>
<feature type="region of interest" description="Disordered" evidence="1">
    <location>
        <begin position="209"/>
        <end position="248"/>
    </location>
</feature>
<gene>
    <name evidence="3" type="ORF">PAC_10778</name>
</gene>
<dbReference type="STRING" id="576137.A0A1L7X796"/>
<accession>A0A1L7X796</accession>
<evidence type="ECO:0000256" key="1">
    <source>
        <dbReference type="SAM" id="MobiDB-lite"/>
    </source>
</evidence>
<evidence type="ECO:0000313" key="4">
    <source>
        <dbReference type="Proteomes" id="UP000184330"/>
    </source>
</evidence>
<dbReference type="EMBL" id="FJOG01000017">
    <property type="protein sequence ID" value="CZR60882.1"/>
    <property type="molecule type" value="Genomic_DNA"/>
</dbReference>
<feature type="compositionally biased region" description="Basic and acidic residues" evidence="1">
    <location>
        <begin position="1"/>
        <end position="11"/>
    </location>
</feature>
<protein>
    <recommendedName>
        <fullName evidence="2">DNA replication regulator Sld3 C-terminal domain-containing protein</fullName>
    </recommendedName>
</protein>
<dbReference type="OrthoDB" id="5395343at2759"/>
<feature type="compositionally biased region" description="Basic residues" evidence="1">
    <location>
        <begin position="336"/>
        <end position="348"/>
    </location>
</feature>
<dbReference type="PANTHER" id="PTHR28067:SF1">
    <property type="entry name" value="DNA REPLICATION REGULATOR SLD3"/>
    <property type="match status" value="1"/>
</dbReference>
<dbReference type="Gene3D" id="1.20.58.2130">
    <property type="match status" value="1"/>
</dbReference>
<dbReference type="AlphaFoldDB" id="A0A1L7X796"/>
<feature type="region of interest" description="Disordered" evidence="1">
    <location>
        <begin position="1"/>
        <end position="44"/>
    </location>
</feature>
<feature type="compositionally biased region" description="Basic and acidic residues" evidence="1">
    <location>
        <begin position="571"/>
        <end position="580"/>
    </location>
</feature>
<organism evidence="3 4">
    <name type="scientific">Phialocephala subalpina</name>
    <dbReference type="NCBI Taxonomy" id="576137"/>
    <lineage>
        <taxon>Eukaryota</taxon>
        <taxon>Fungi</taxon>
        <taxon>Dikarya</taxon>
        <taxon>Ascomycota</taxon>
        <taxon>Pezizomycotina</taxon>
        <taxon>Leotiomycetes</taxon>
        <taxon>Helotiales</taxon>
        <taxon>Mollisiaceae</taxon>
        <taxon>Phialocephala</taxon>
        <taxon>Phialocephala fortinii species complex</taxon>
    </lineage>
</organism>
<evidence type="ECO:0000313" key="3">
    <source>
        <dbReference type="EMBL" id="CZR60882.1"/>
    </source>
</evidence>
<reference evidence="3 4" key="1">
    <citation type="submission" date="2016-03" db="EMBL/GenBank/DDBJ databases">
        <authorList>
            <person name="Ploux O."/>
        </authorList>
    </citation>
    <scope>NUCLEOTIDE SEQUENCE [LARGE SCALE GENOMIC DNA]</scope>
    <source>
        <strain evidence="3 4">UAMH 11012</strain>
    </source>
</reference>
<dbReference type="InterPro" id="IPR013948">
    <property type="entry name" value="DNA_replication_reg_Sld3_C"/>
</dbReference>
<dbReference type="PANTHER" id="PTHR28067">
    <property type="entry name" value="DNA REPLICATION REGULATOR SLD3"/>
    <property type="match status" value="1"/>
</dbReference>